<comment type="caution">
    <text evidence="1">The sequence shown here is derived from an EMBL/GenBank/DDBJ whole genome shotgun (WGS) entry which is preliminary data.</text>
</comment>
<dbReference type="InterPro" id="IPR037231">
    <property type="entry name" value="NAP-like_sf"/>
</dbReference>
<protein>
    <submittedName>
        <fullName evidence="1">NAP1-related protein 1-like</fullName>
    </submittedName>
</protein>
<name>A0A392RR06_9FABA</name>
<accession>A0A392RR06</accession>
<organism evidence="1 2">
    <name type="scientific">Trifolium medium</name>
    <dbReference type="NCBI Taxonomy" id="97028"/>
    <lineage>
        <taxon>Eukaryota</taxon>
        <taxon>Viridiplantae</taxon>
        <taxon>Streptophyta</taxon>
        <taxon>Embryophyta</taxon>
        <taxon>Tracheophyta</taxon>
        <taxon>Spermatophyta</taxon>
        <taxon>Magnoliopsida</taxon>
        <taxon>eudicotyledons</taxon>
        <taxon>Gunneridae</taxon>
        <taxon>Pentapetalae</taxon>
        <taxon>rosids</taxon>
        <taxon>fabids</taxon>
        <taxon>Fabales</taxon>
        <taxon>Fabaceae</taxon>
        <taxon>Papilionoideae</taxon>
        <taxon>50 kb inversion clade</taxon>
        <taxon>NPAAA clade</taxon>
        <taxon>Hologalegina</taxon>
        <taxon>IRL clade</taxon>
        <taxon>Trifolieae</taxon>
        <taxon>Trifolium</taxon>
    </lineage>
</organism>
<reference evidence="1 2" key="1">
    <citation type="journal article" date="2018" name="Front. Plant Sci.">
        <title>Red Clover (Trifolium pratense) and Zigzag Clover (T. medium) - A Picture of Genomic Similarities and Differences.</title>
        <authorList>
            <person name="Dluhosova J."/>
            <person name="Istvanek J."/>
            <person name="Nedelnik J."/>
            <person name="Repkova J."/>
        </authorList>
    </citation>
    <scope>NUCLEOTIDE SEQUENCE [LARGE SCALE GENOMIC DNA]</scope>
    <source>
        <strain evidence="2">cv. 10/8</strain>
        <tissue evidence="1">Leaf</tissue>
    </source>
</reference>
<dbReference type="AlphaFoldDB" id="A0A392RR06"/>
<dbReference type="Proteomes" id="UP000265520">
    <property type="component" value="Unassembled WGS sequence"/>
</dbReference>
<dbReference type="EMBL" id="LXQA010257821">
    <property type="protein sequence ID" value="MCI38632.1"/>
    <property type="molecule type" value="Genomic_DNA"/>
</dbReference>
<sequence>IKEKEVLEIKQKRNEMRKLLYDKRSNVIESIPDFWKTA</sequence>
<feature type="non-terminal residue" evidence="1">
    <location>
        <position position="1"/>
    </location>
</feature>
<proteinExistence type="predicted"/>
<dbReference type="Gene3D" id="1.20.5.1500">
    <property type="match status" value="1"/>
</dbReference>
<dbReference type="SUPFAM" id="SSF143113">
    <property type="entry name" value="NAP-like"/>
    <property type="match status" value="1"/>
</dbReference>
<evidence type="ECO:0000313" key="2">
    <source>
        <dbReference type="Proteomes" id="UP000265520"/>
    </source>
</evidence>
<evidence type="ECO:0000313" key="1">
    <source>
        <dbReference type="EMBL" id="MCI38632.1"/>
    </source>
</evidence>
<keyword evidence="2" id="KW-1185">Reference proteome</keyword>